<dbReference type="Proteomes" id="UP000008068">
    <property type="component" value="Unassembled WGS sequence"/>
</dbReference>
<name>G0NDM2_CAEBE</name>
<organism evidence="3">
    <name type="scientific">Caenorhabditis brenneri</name>
    <name type="common">Nematode worm</name>
    <dbReference type="NCBI Taxonomy" id="135651"/>
    <lineage>
        <taxon>Eukaryota</taxon>
        <taxon>Metazoa</taxon>
        <taxon>Ecdysozoa</taxon>
        <taxon>Nematoda</taxon>
        <taxon>Chromadorea</taxon>
        <taxon>Rhabditida</taxon>
        <taxon>Rhabditina</taxon>
        <taxon>Rhabditomorpha</taxon>
        <taxon>Rhabditoidea</taxon>
        <taxon>Rhabditidae</taxon>
        <taxon>Peloderinae</taxon>
        <taxon>Caenorhabditis</taxon>
    </lineage>
</organism>
<dbReference type="AlphaFoldDB" id="G0NDM2"/>
<reference evidence="3" key="1">
    <citation type="submission" date="2011-07" db="EMBL/GenBank/DDBJ databases">
        <authorList>
            <consortium name="Caenorhabditis brenneri Sequencing and Analysis Consortium"/>
            <person name="Wilson R.K."/>
        </authorList>
    </citation>
    <scope>NUCLEOTIDE SEQUENCE [LARGE SCALE GENOMIC DNA]</scope>
    <source>
        <strain evidence="3">PB2801</strain>
    </source>
</reference>
<dbReference type="InParanoid" id="G0NDM2"/>
<accession>G0NDM2</accession>
<gene>
    <name evidence="2" type="ORF">CAEBREN_03024</name>
</gene>
<proteinExistence type="predicted"/>
<evidence type="ECO:0000313" key="3">
    <source>
        <dbReference type="Proteomes" id="UP000008068"/>
    </source>
</evidence>
<sequence>MDSDDSVGREFRKGKRVIKIPLNGSQKFEFKNITKENVSVNATLHSSRFCILNSRKTNDEYRFKVDLSPDNSIIIVIKDMGHSKIDKWEQPTYYFEGMFTVQVNDAIQTILLDTDPKTESYRKLRTFKDSQADCGCFDLWEYGKVKNFLLIEPISDDKYGGVLPSNVKMLELSAEDKKYNSDMRKARIIAAINPFMDPSVYEKAWDIITKEEERLRKGQQEYEAFVAPESIRSEKSNAKSHVQLKSVASQSKKSEKSEGKTMSEKIRNLL</sequence>
<evidence type="ECO:0000313" key="2">
    <source>
        <dbReference type="EMBL" id="EGT58364.1"/>
    </source>
</evidence>
<keyword evidence="3" id="KW-1185">Reference proteome</keyword>
<dbReference type="EMBL" id="GL379868">
    <property type="protein sequence ID" value="EGT58364.1"/>
    <property type="molecule type" value="Genomic_DNA"/>
</dbReference>
<feature type="compositionally biased region" description="Basic and acidic residues" evidence="1">
    <location>
        <begin position="252"/>
        <end position="270"/>
    </location>
</feature>
<dbReference type="HOGENOM" id="CLU_1031460_0_0_1"/>
<protein>
    <submittedName>
        <fullName evidence="2">Uncharacterized protein</fullName>
    </submittedName>
</protein>
<evidence type="ECO:0000256" key="1">
    <source>
        <dbReference type="SAM" id="MobiDB-lite"/>
    </source>
</evidence>
<feature type="region of interest" description="Disordered" evidence="1">
    <location>
        <begin position="234"/>
        <end position="270"/>
    </location>
</feature>